<evidence type="ECO:0000259" key="8">
    <source>
        <dbReference type="PROSITE" id="PS50850"/>
    </source>
</evidence>
<proteinExistence type="predicted"/>
<dbReference type="InterPro" id="IPR011701">
    <property type="entry name" value="MFS"/>
</dbReference>
<dbReference type="Pfam" id="PF07690">
    <property type="entry name" value="MFS_1"/>
    <property type="match status" value="1"/>
</dbReference>
<dbReference type="AlphaFoldDB" id="A0A318NAI1"/>
<keyword evidence="10" id="KW-1185">Reference proteome</keyword>
<dbReference type="InterPro" id="IPR036259">
    <property type="entry name" value="MFS_trans_sf"/>
</dbReference>
<dbReference type="GO" id="GO:0022857">
    <property type="term" value="F:transmembrane transporter activity"/>
    <property type="evidence" value="ECO:0007669"/>
    <property type="project" value="InterPro"/>
</dbReference>
<evidence type="ECO:0000256" key="2">
    <source>
        <dbReference type="ARBA" id="ARBA00022448"/>
    </source>
</evidence>
<feature type="transmembrane region" description="Helical" evidence="7">
    <location>
        <begin position="148"/>
        <end position="168"/>
    </location>
</feature>
<feature type="transmembrane region" description="Helical" evidence="7">
    <location>
        <begin position="326"/>
        <end position="344"/>
    </location>
</feature>
<evidence type="ECO:0000313" key="10">
    <source>
        <dbReference type="Proteomes" id="UP000248333"/>
    </source>
</evidence>
<keyword evidence="4 7" id="KW-0812">Transmembrane</keyword>
<feature type="transmembrane region" description="Helical" evidence="7">
    <location>
        <begin position="205"/>
        <end position="222"/>
    </location>
</feature>
<dbReference type="Proteomes" id="UP000248333">
    <property type="component" value="Unassembled WGS sequence"/>
</dbReference>
<protein>
    <submittedName>
        <fullName evidence="9">MFS transporter</fullName>
    </submittedName>
</protein>
<comment type="caution">
    <text evidence="9">The sequence shown here is derived from an EMBL/GenBank/DDBJ whole genome shotgun (WGS) entry which is preliminary data.</text>
</comment>
<feature type="transmembrane region" description="Helical" evidence="7">
    <location>
        <begin position="87"/>
        <end position="112"/>
    </location>
</feature>
<evidence type="ECO:0000256" key="4">
    <source>
        <dbReference type="ARBA" id="ARBA00022692"/>
    </source>
</evidence>
<evidence type="ECO:0000313" key="9">
    <source>
        <dbReference type="EMBL" id="PYC63889.1"/>
    </source>
</evidence>
<feature type="transmembrane region" description="Helical" evidence="7">
    <location>
        <begin position="350"/>
        <end position="372"/>
    </location>
</feature>
<feature type="transmembrane region" description="Helical" evidence="7">
    <location>
        <begin position="21"/>
        <end position="42"/>
    </location>
</feature>
<sequence>MSAVPANAVPAALVRRAGSAFAALAAVQVALIASITMLTVALPQLQRQWALSSPALVVVSTSYSVAFGALLLVAGNVADRFGHRRTLLGALAVFAAASVAAAGANGVTMLVAARFAQGVGAAFAVPAAMALIPIVFAGERQRARATALWGGLAATGASVGMVLSGPVVEVSWRWLFAPPGLIAVVAAVMVGRLVPGGLARRPARIDPLCTVLVVAGLTALIYGLGAESVLLAATGAALLIGFAVTQRRSTAPLLPKVTLQTASGLVAILVAGGALASLYYLLTLQLADTGHTPAAISTAFIPPALAALTAGPAAAQLLHRLPARTVLALGLVVAVVGTLLLSRAGPHSGIQLPGLLTAPLGTGIVLSAATVAGMPGADDTQRGPAGGLTNTAMEIGPPLVLALVAPVAHTHGHTPALLTVAAVLTAAVPASLVATHRNH</sequence>
<feature type="transmembrane region" description="Helical" evidence="7">
    <location>
        <begin position="294"/>
        <end position="314"/>
    </location>
</feature>
<dbReference type="Gene3D" id="1.20.1250.20">
    <property type="entry name" value="MFS general substrate transporter like domains"/>
    <property type="match status" value="1"/>
</dbReference>
<evidence type="ECO:0000256" key="6">
    <source>
        <dbReference type="ARBA" id="ARBA00023136"/>
    </source>
</evidence>
<evidence type="ECO:0000256" key="1">
    <source>
        <dbReference type="ARBA" id="ARBA00004651"/>
    </source>
</evidence>
<keyword evidence="6 7" id="KW-0472">Membrane</keyword>
<dbReference type="SUPFAM" id="SSF103473">
    <property type="entry name" value="MFS general substrate transporter"/>
    <property type="match status" value="1"/>
</dbReference>
<organism evidence="9 10">
    <name type="scientific">Micromonospora arborensis</name>
    <dbReference type="NCBI Taxonomy" id="2116518"/>
    <lineage>
        <taxon>Bacteria</taxon>
        <taxon>Bacillati</taxon>
        <taxon>Actinomycetota</taxon>
        <taxon>Actinomycetes</taxon>
        <taxon>Micromonosporales</taxon>
        <taxon>Micromonosporaceae</taxon>
        <taxon>Micromonospora</taxon>
    </lineage>
</organism>
<keyword evidence="5 7" id="KW-1133">Transmembrane helix</keyword>
<dbReference type="GO" id="GO:0005886">
    <property type="term" value="C:plasma membrane"/>
    <property type="evidence" value="ECO:0007669"/>
    <property type="project" value="UniProtKB-SubCell"/>
</dbReference>
<keyword evidence="2" id="KW-0813">Transport</keyword>
<feature type="transmembrane region" description="Helical" evidence="7">
    <location>
        <begin position="54"/>
        <end position="75"/>
    </location>
</feature>
<accession>A0A318NAI1</accession>
<reference evidence="9 10" key="1">
    <citation type="submission" date="2018-03" db="EMBL/GenBank/DDBJ databases">
        <title>Bioinformatic expansion and discovery of thiopeptide antibiotics.</title>
        <authorList>
            <person name="Schwalen C.J."/>
            <person name="Hudson G.A."/>
            <person name="Mitchell D.A."/>
        </authorList>
    </citation>
    <scope>NUCLEOTIDE SEQUENCE [LARGE SCALE GENOMIC DNA]</scope>
    <source>
        <strain evidence="9 10">NRRL 8041</strain>
    </source>
</reference>
<dbReference type="InterPro" id="IPR020846">
    <property type="entry name" value="MFS_dom"/>
</dbReference>
<evidence type="ECO:0000256" key="7">
    <source>
        <dbReference type="SAM" id="Phobius"/>
    </source>
</evidence>
<feature type="transmembrane region" description="Helical" evidence="7">
    <location>
        <begin position="174"/>
        <end position="193"/>
    </location>
</feature>
<comment type="subcellular location">
    <subcellularLocation>
        <location evidence="1">Cell membrane</location>
        <topology evidence="1">Multi-pass membrane protein</topology>
    </subcellularLocation>
</comment>
<keyword evidence="3" id="KW-1003">Cell membrane</keyword>
<gene>
    <name evidence="9" type="ORF">C7C45_31200</name>
</gene>
<dbReference type="PANTHER" id="PTHR42718">
    <property type="entry name" value="MAJOR FACILITATOR SUPERFAMILY MULTIDRUG TRANSPORTER MFSC"/>
    <property type="match status" value="1"/>
</dbReference>
<dbReference type="EMBL" id="PYBV01000058">
    <property type="protein sequence ID" value="PYC63889.1"/>
    <property type="molecule type" value="Genomic_DNA"/>
</dbReference>
<evidence type="ECO:0000256" key="3">
    <source>
        <dbReference type="ARBA" id="ARBA00022475"/>
    </source>
</evidence>
<evidence type="ECO:0000256" key="5">
    <source>
        <dbReference type="ARBA" id="ARBA00022989"/>
    </source>
</evidence>
<feature type="transmembrane region" description="Helical" evidence="7">
    <location>
        <begin position="118"/>
        <end position="136"/>
    </location>
</feature>
<dbReference type="PROSITE" id="PS50850">
    <property type="entry name" value="MFS"/>
    <property type="match status" value="1"/>
</dbReference>
<feature type="transmembrane region" description="Helical" evidence="7">
    <location>
        <begin position="257"/>
        <end position="282"/>
    </location>
</feature>
<dbReference type="PANTHER" id="PTHR42718:SF46">
    <property type="entry name" value="BLR6921 PROTEIN"/>
    <property type="match status" value="1"/>
</dbReference>
<feature type="domain" description="Major facilitator superfamily (MFS) profile" evidence="8">
    <location>
        <begin position="20"/>
        <end position="439"/>
    </location>
</feature>
<name>A0A318NAI1_9ACTN</name>